<protein>
    <submittedName>
        <fullName evidence="1">Uncharacterized protein</fullName>
    </submittedName>
</protein>
<keyword evidence="2" id="KW-1185">Reference proteome</keyword>
<name>A0A8X6MLF1_NEPPI</name>
<dbReference type="EMBL" id="BMAW01048632">
    <property type="protein sequence ID" value="GFS67089.1"/>
    <property type="molecule type" value="Genomic_DNA"/>
</dbReference>
<dbReference type="AlphaFoldDB" id="A0A8X6MLF1"/>
<dbReference type="Proteomes" id="UP000887013">
    <property type="component" value="Unassembled WGS sequence"/>
</dbReference>
<gene>
    <name evidence="1" type="ORF">NPIL_285941</name>
</gene>
<comment type="caution">
    <text evidence="1">The sequence shown here is derived from an EMBL/GenBank/DDBJ whole genome shotgun (WGS) entry which is preliminary data.</text>
</comment>
<accession>A0A8X6MLF1</accession>
<evidence type="ECO:0000313" key="1">
    <source>
        <dbReference type="EMBL" id="GFS67089.1"/>
    </source>
</evidence>
<organism evidence="1 2">
    <name type="scientific">Nephila pilipes</name>
    <name type="common">Giant wood spider</name>
    <name type="synonym">Nephila maculata</name>
    <dbReference type="NCBI Taxonomy" id="299642"/>
    <lineage>
        <taxon>Eukaryota</taxon>
        <taxon>Metazoa</taxon>
        <taxon>Ecdysozoa</taxon>
        <taxon>Arthropoda</taxon>
        <taxon>Chelicerata</taxon>
        <taxon>Arachnida</taxon>
        <taxon>Araneae</taxon>
        <taxon>Araneomorphae</taxon>
        <taxon>Entelegynae</taxon>
        <taxon>Araneoidea</taxon>
        <taxon>Nephilidae</taxon>
        <taxon>Nephila</taxon>
    </lineage>
</organism>
<proteinExistence type="predicted"/>
<reference evidence="1" key="1">
    <citation type="submission" date="2020-08" db="EMBL/GenBank/DDBJ databases">
        <title>Multicomponent nature underlies the extraordinary mechanical properties of spider dragline silk.</title>
        <authorList>
            <person name="Kono N."/>
            <person name="Nakamura H."/>
            <person name="Mori M."/>
            <person name="Yoshida Y."/>
            <person name="Ohtoshi R."/>
            <person name="Malay A.D."/>
            <person name="Moran D.A.P."/>
            <person name="Tomita M."/>
            <person name="Numata K."/>
            <person name="Arakawa K."/>
        </authorList>
    </citation>
    <scope>NUCLEOTIDE SEQUENCE</scope>
</reference>
<evidence type="ECO:0000313" key="2">
    <source>
        <dbReference type="Proteomes" id="UP000887013"/>
    </source>
</evidence>
<sequence length="182" mass="19794">MLNSCLLDYADPGSTLHWQNITSIPEGRIAARLFFWSGVVLKGIDQPSNGSSYAVAYLPSAGGVARGILPLTFCGSAAYRGFMPVAYGRRGGRRALLGKGLLRGVVRWHAVRGCSRGKERQGAGARGRRFSESILAAAGVCQLQWCAAWASSLFSFSVPNRNEKCFELCNNKLFRKSENRTS</sequence>